<comment type="caution">
    <text evidence="5">The sequence shown here is derived from an EMBL/GenBank/DDBJ whole genome shotgun (WGS) entry which is preliminary data.</text>
</comment>
<dbReference type="InterPro" id="IPR023753">
    <property type="entry name" value="FAD/NAD-binding_dom"/>
</dbReference>
<accession>A0A519BLX3</accession>
<dbReference type="EMBL" id="SGBB01000012">
    <property type="protein sequence ID" value="RZD18246.1"/>
    <property type="molecule type" value="Genomic_DNA"/>
</dbReference>
<dbReference type="SUPFAM" id="SSF51905">
    <property type="entry name" value="FAD/NAD(P)-binding domain"/>
    <property type="match status" value="2"/>
</dbReference>
<reference evidence="5 6" key="1">
    <citation type="journal article" date="2019" name="ISME J.">
        <title>Insights into ecological role of a new deltaproteobacterial order Candidatus Acidulodesulfobacterales by metagenomics and metatranscriptomics.</title>
        <authorList>
            <person name="Tan S."/>
            <person name="Liu J."/>
            <person name="Fang Y."/>
            <person name="Hedlund B.P."/>
            <person name="Lian Z.H."/>
            <person name="Huang L.Y."/>
            <person name="Li J.T."/>
            <person name="Huang L.N."/>
            <person name="Li W.J."/>
            <person name="Jiang H.C."/>
            <person name="Dong H.L."/>
            <person name="Shu W.S."/>
        </authorList>
    </citation>
    <scope>NUCLEOTIDE SEQUENCE [LARGE SCALE GENOMIC DNA]</scope>
    <source>
        <strain evidence="5">AP1</strain>
    </source>
</reference>
<keyword evidence="3" id="KW-0274">FAD</keyword>
<evidence type="ECO:0000313" key="6">
    <source>
        <dbReference type="Proteomes" id="UP000319296"/>
    </source>
</evidence>
<comment type="cofactor">
    <cofactor evidence="1">
        <name>FAD</name>
        <dbReference type="ChEBI" id="CHEBI:57692"/>
    </cofactor>
</comment>
<evidence type="ECO:0000313" key="5">
    <source>
        <dbReference type="EMBL" id="RZD18246.1"/>
    </source>
</evidence>
<dbReference type="AlphaFoldDB" id="A0A519BLX3"/>
<evidence type="ECO:0000256" key="1">
    <source>
        <dbReference type="ARBA" id="ARBA00001974"/>
    </source>
</evidence>
<organism evidence="5 6">
    <name type="scientific">Candidatus Acididesulfobacter diazotrophicus</name>
    <dbReference type="NCBI Taxonomy" id="2597226"/>
    <lineage>
        <taxon>Bacteria</taxon>
        <taxon>Deltaproteobacteria</taxon>
        <taxon>Candidatus Acidulodesulfobacterales</taxon>
        <taxon>Candidatus Acididesulfobacter</taxon>
    </lineage>
</organism>
<feature type="domain" description="FAD/NAD(P)-binding" evidence="4">
    <location>
        <begin position="1"/>
        <end position="284"/>
    </location>
</feature>
<keyword evidence="2" id="KW-0285">Flavoprotein</keyword>
<protein>
    <submittedName>
        <fullName evidence="5">NAD(P)/FAD-dependent oxidoreductase</fullName>
    </submittedName>
</protein>
<dbReference type="GO" id="GO:0016491">
    <property type="term" value="F:oxidoreductase activity"/>
    <property type="evidence" value="ECO:0007669"/>
    <property type="project" value="InterPro"/>
</dbReference>
<dbReference type="Proteomes" id="UP000319296">
    <property type="component" value="Unassembled WGS sequence"/>
</dbReference>
<dbReference type="Gene3D" id="3.50.50.60">
    <property type="entry name" value="FAD/NAD(P)-binding domain"/>
    <property type="match status" value="2"/>
</dbReference>
<dbReference type="Pfam" id="PF07992">
    <property type="entry name" value="Pyr_redox_2"/>
    <property type="match status" value="1"/>
</dbReference>
<dbReference type="PRINTS" id="PR00411">
    <property type="entry name" value="PNDRDTASEI"/>
</dbReference>
<name>A0A519BLX3_9DELT</name>
<dbReference type="PANTHER" id="PTHR43429:SF3">
    <property type="entry name" value="NITRITE REDUCTASE [NAD(P)H]"/>
    <property type="match status" value="1"/>
</dbReference>
<dbReference type="PRINTS" id="PR00368">
    <property type="entry name" value="FADPNR"/>
</dbReference>
<proteinExistence type="predicted"/>
<evidence type="ECO:0000259" key="4">
    <source>
        <dbReference type="Pfam" id="PF07992"/>
    </source>
</evidence>
<dbReference type="InterPro" id="IPR050260">
    <property type="entry name" value="FAD-bd_OxRdtase"/>
</dbReference>
<dbReference type="InterPro" id="IPR036188">
    <property type="entry name" value="FAD/NAD-bd_sf"/>
</dbReference>
<dbReference type="PANTHER" id="PTHR43429">
    <property type="entry name" value="PYRIDINE NUCLEOTIDE-DISULFIDE OXIDOREDUCTASE DOMAIN-CONTAINING"/>
    <property type="match status" value="1"/>
</dbReference>
<sequence length="386" mass="42581">MKIVIIGNGPAAISAVEAIRETDKSCEITIISKENEPFYTPCFIANYLSGEIAKDRLYLKNNCFYDEQRVKTILGNAVTDIKVEDQNVRLSDGSELFYDMLLIAAGSNSVIPKLPNIEGEGVFSFKTISDVHCIISKLEKANSVVIMGAGFIGLEAAEAFIKKGVSSVTVIERDSRVLPRMLDDEMAEYIKSRMEKNGVKIMTGKEVKAIQRKDGNITEISTKEEIIPCELAVIAAGVAPNLEMIRNNTVKINQGVIVDEYMRTNIPNIYAAGDIAEMEIRGEKKINPIWFNAVKGGRIAGLNMTGHKNRYAVPFTDMNAVTLFGLSVLSIGIQRGLKMLKHQDSKGIKKIYLDENKCINGVQLIGDVAKGGLYLSLINKRVPYSY</sequence>
<evidence type="ECO:0000256" key="2">
    <source>
        <dbReference type="ARBA" id="ARBA00022630"/>
    </source>
</evidence>
<gene>
    <name evidence="5" type="ORF">EVG15_07270</name>
</gene>
<evidence type="ECO:0000256" key="3">
    <source>
        <dbReference type="ARBA" id="ARBA00022827"/>
    </source>
</evidence>